<feature type="transmembrane region" description="Helical" evidence="1">
    <location>
        <begin position="177"/>
        <end position="194"/>
    </location>
</feature>
<feature type="transmembrane region" description="Helical" evidence="1">
    <location>
        <begin position="139"/>
        <end position="157"/>
    </location>
</feature>
<gene>
    <name evidence="2" type="ORF">ACFSUO_10170</name>
</gene>
<organism evidence="2 3">
    <name type="scientific">Lentibacillus juripiscarius</name>
    <dbReference type="NCBI Taxonomy" id="257446"/>
    <lineage>
        <taxon>Bacteria</taxon>
        <taxon>Bacillati</taxon>
        <taxon>Bacillota</taxon>
        <taxon>Bacilli</taxon>
        <taxon>Bacillales</taxon>
        <taxon>Bacillaceae</taxon>
        <taxon>Lentibacillus</taxon>
    </lineage>
</organism>
<protein>
    <recommendedName>
        <fullName evidence="4">Membrane protein YkvI</fullName>
    </recommendedName>
</protein>
<evidence type="ECO:0000313" key="3">
    <source>
        <dbReference type="Proteomes" id="UP001597502"/>
    </source>
</evidence>
<keyword evidence="1" id="KW-0812">Transmembrane</keyword>
<keyword evidence="1" id="KW-1133">Transmembrane helix</keyword>
<sequence>MWGAGFKWMFLIIGTTIGAGYASGRELWQFFGHESGLAILLFTIFFTVSCYVIMDVSYRRQSSDYLPVLRDIVGPKLTKVYDIMIFLYLFTTTVVMIAGSGATGQAFQFSYWWGVVLITIGLIALFLKDINGLLAMNQIVLPLLLGGLVYILLLFIIDQELDVFSHWHEQRNWTAAFPFTALNILPLIAVLGAIGNKVKSKREIHIAAIGSGFLLGTISFIYNSSLIQIADELLLYEIPLFAILKHYPFEILILMSALLWFAIFTTAAAGILGIATRLQSIWNIPIWMLAAVLIAVMIPLTTLGFSTLISYIYPIYGILNLYVLSRLLLYPLWGGKQNKEA</sequence>
<accession>A0ABW5V9N2</accession>
<feature type="transmembrane region" description="Helical" evidence="1">
    <location>
        <begin position="79"/>
        <end position="98"/>
    </location>
</feature>
<feature type="transmembrane region" description="Helical" evidence="1">
    <location>
        <begin position="249"/>
        <end position="274"/>
    </location>
</feature>
<dbReference type="EMBL" id="JBHUNA010000021">
    <property type="protein sequence ID" value="MFD2761335.1"/>
    <property type="molecule type" value="Genomic_DNA"/>
</dbReference>
<evidence type="ECO:0000313" key="2">
    <source>
        <dbReference type="EMBL" id="MFD2761335.1"/>
    </source>
</evidence>
<dbReference type="PANTHER" id="PTHR37814">
    <property type="entry name" value="CONSERVED MEMBRANE PROTEIN"/>
    <property type="match status" value="1"/>
</dbReference>
<proteinExistence type="predicted"/>
<feature type="transmembrane region" description="Helical" evidence="1">
    <location>
        <begin position="110"/>
        <end position="127"/>
    </location>
</feature>
<feature type="transmembrane region" description="Helical" evidence="1">
    <location>
        <begin position="38"/>
        <end position="58"/>
    </location>
</feature>
<reference evidence="3" key="1">
    <citation type="journal article" date="2019" name="Int. J. Syst. Evol. Microbiol.">
        <title>The Global Catalogue of Microorganisms (GCM) 10K type strain sequencing project: providing services to taxonomists for standard genome sequencing and annotation.</title>
        <authorList>
            <consortium name="The Broad Institute Genomics Platform"/>
            <consortium name="The Broad Institute Genome Sequencing Center for Infectious Disease"/>
            <person name="Wu L."/>
            <person name="Ma J."/>
        </authorList>
    </citation>
    <scope>NUCLEOTIDE SEQUENCE [LARGE SCALE GENOMIC DNA]</scope>
    <source>
        <strain evidence="3">TISTR 1535</strain>
    </source>
</reference>
<feature type="transmembrane region" description="Helical" evidence="1">
    <location>
        <begin position="286"/>
        <end position="305"/>
    </location>
</feature>
<feature type="transmembrane region" description="Helical" evidence="1">
    <location>
        <begin position="206"/>
        <end position="229"/>
    </location>
</feature>
<keyword evidence="1" id="KW-0472">Membrane</keyword>
<dbReference type="RefSeq" id="WP_382393728.1">
    <property type="nucleotide sequence ID" value="NZ_JBHUNA010000021.1"/>
</dbReference>
<feature type="transmembrane region" description="Helical" evidence="1">
    <location>
        <begin position="311"/>
        <end position="329"/>
    </location>
</feature>
<keyword evidence="3" id="KW-1185">Reference proteome</keyword>
<dbReference type="PANTHER" id="PTHR37814:SF1">
    <property type="entry name" value="MEMBRANE PROTEIN"/>
    <property type="match status" value="1"/>
</dbReference>
<name>A0ABW5V9N2_9BACI</name>
<evidence type="ECO:0000256" key="1">
    <source>
        <dbReference type="SAM" id="Phobius"/>
    </source>
</evidence>
<comment type="caution">
    <text evidence="2">The sequence shown here is derived from an EMBL/GenBank/DDBJ whole genome shotgun (WGS) entry which is preliminary data.</text>
</comment>
<dbReference type="InterPro" id="IPR038728">
    <property type="entry name" value="YkvI-like"/>
</dbReference>
<evidence type="ECO:0008006" key="4">
    <source>
        <dbReference type="Google" id="ProtNLM"/>
    </source>
</evidence>
<dbReference type="Proteomes" id="UP001597502">
    <property type="component" value="Unassembled WGS sequence"/>
</dbReference>